<gene>
    <name evidence="1" type="ORF">OP8BY_0623</name>
</gene>
<organism evidence="1 2">
    <name type="scientific">Candidatus Saccharicenans subterraneus</name>
    <dbReference type="NCBI Taxonomy" id="2508984"/>
    <lineage>
        <taxon>Bacteria</taxon>
        <taxon>Candidatus Aminicenantota</taxon>
        <taxon>Candidatus Aminicenantia</taxon>
        <taxon>Candidatus Aminicenantales</taxon>
        <taxon>Candidatus Saccharicenantaceae</taxon>
        <taxon>Candidatus Saccharicenans</taxon>
    </lineage>
</organism>
<dbReference type="EMBL" id="QUAH01000012">
    <property type="protein sequence ID" value="RFT15159.1"/>
    <property type="molecule type" value="Genomic_DNA"/>
</dbReference>
<comment type="caution">
    <text evidence="1">The sequence shown here is derived from an EMBL/GenBank/DDBJ whole genome shotgun (WGS) entry which is preliminary data.</text>
</comment>
<accession>A0A3E2BK81</accession>
<evidence type="ECO:0000313" key="2">
    <source>
        <dbReference type="Proteomes" id="UP000257323"/>
    </source>
</evidence>
<reference evidence="1 2" key="1">
    <citation type="submission" date="2018-08" db="EMBL/GenBank/DDBJ databases">
        <title>Genome analysis of the thermophilic bacterium of the candidate phylum Aminicenantes from deep subsurface aquifer revealed its physiology and ecological role.</title>
        <authorList>
            <person name="Kadnikov V.V."/>
            <person name="Mardanov A.V."/>
            <person name="Beletsky A.V."/>
            <person name="Karnachuk O.V."/>
            <person name="Ravin N.V."/>
        </authorList>
    </citation>
    <scope>NUCLEOTIDE SEQUENCE [LARGE SCALE GENOMIC DNA]</scope>
    <source>
        <strain evidence="1">BY38</strain>
    </source>
</reference>
<dbReference type="AlphaFoldDB" id="A0A3E2BK81"/>
<sequence>MPNFPVKIHVRPATYSPVLLFIKCGRAGLPLSGERQIDIIGELT</sequence>
<evidence type="ECO:0000313" key="1">
    <source>
        <dbReference type="EMBL" id="RFT15159.1"/>
    </source>
</evidence>
<protein>
    <submittedName>
        <fullName evidence="1">Uncharacterized protein</fullName>
    </submittedName>
</protein>
<dbReference type="Proteomes" id="UP000257323">
    <property type="component" value="Unassembled WGS sequence"/>
</dbReference>
<proteinExistence type="predicted"/>
<name>A0A3E2BK81_9BACT</name>